<dbReference type="Gene3D" id="3.30.1490.100">
    <property type="entry name" value="DNA polymerase, Y-family, little finger domain"/>
    <property type="match status" value="1"/>
</dbReference>
<evidence type="ECO:0000256" key="15">
    <source>
        <dbReference type="HAMAP-Rule" id="MF_01113"/>
    </source>
</evidence>
<dbReference type="InterPro" id="IPR022880">
    <property type="entry name" value="DNApol_IV"/>
</dbReference>
<dbReference type="HAMAP" id="MF_01113">
    <property type="entry name" value="DNApol_IV"/>
    <property type="match status" value="1"/>
</dbReference>
<reference evidence="19" key="2">
    <citation type="journal article" date="2011" name="J. Biotechnol.">
        <title>Genome sequence of B. amyloliquefaciens type strain DSM7(T) reveals differences to plant-associated B. amyloliquefaciens FZB42.</title>
        <authorList>
            <person name="Ruckert C."/>
            <person name="Blom J."/>
            <person name="Chen X."/>
            <person name="Reva O."/>
            <person name="Borriss R."/>
        </authorList>
    </citation>
    <scope>NUCLEOTIDE SEQUENCE [LARGE SCALE GENOMIC DNA]</scope>
    <source>
        <strain evidence="19">DSM 7</strain>
    </source>
</reference>
<dbReference type="PANTHER" id="PTHR11076">
    <property type="entry name" value="DNA REPAIR POLYMERASE UMUC / TRANSFERASE FAMILY MEMBER"/>
    <property type="match status" value="1"/>
</dbReference>
<sequence length="422" mass="47953">MKGKEAPGVAGKGRIIFHIDMNSFYASVEMAYDPSLKGKPLAVAGNVKERKGIIVTCSYEARARGVKTTMPVWRAKRLCPELIVVPPNFDRYRSSSKEMFSILREYTDLVEPVSIDEGYMDITDTPHRHRAYETAIDIQARLQKELLLPSSIGIAPNKFLAKMASDMKKPLGITILRKRELPDVLWPLPIEEMHGIGTKTAEKIKTLGIKTIGDLAKGDEHALKTLLGINGPRLKDKANGIHHAEVDPERIYEFKSVGNSSTLSHDSADWDELTGVFDRLALSVSERLQRKEVMACRLFIMIRYADWKTVTRSMTLSNPVDQKKDIMEAAMELFDKHWNQNPVRLLGITGTELVEKQQAYKQLDLFSFKEDAKDEPIFQMMNQLNEKYGRNLIRKGAVMKKEESKTKGTSFNRDFFQDEKKS</sequence>
<comment type="cofactor">
    <cofactor evidence="15">
        <name>Mg(2+)</name>
        <dbReference type="ChEBI" id="CHEBI:18420"/>
    </cofactor>
    <text evidence="15">Binds 2 magnesium ions per subunit.</text>
</comment>
<evidence type="ECO:0000313" key="19">
    <source>
        <dbReference type="Proteomes" id="UP000006562"/>
    </source>
</evidence>
<accession>A0A9P1JI71</accession>
<keyword evidence="12 15" id="KW-0238">DNA-binding</keyword>
<dbReference type="InterPro" id="IPR001126">
    <property type="entry name" value="UmuC"/>
</dbReference>
<dbReference type="KEGG" id="bao:BAMF_2287"/>
<dbReference type="FunFam" id="1.10.150.20:FF:000061">
    <property type="entry name" value="DNA polymerase IV"/>
    <property type="match status" value="1"/>
</dbReference>
<keyword evidence="19" id="KW-1185">Reference proteome</keyword>
<evidence type="ECO:0000256" key="2">
    <source>
        <dbReference type="ARBA" id="ARBA00010945"/>
    </source>
</evidence>
<evidence type="ECO:0000256" key="10">
    <source>
        <dbReference type="ARBA" id="ARBA00022842"/>
    </source>
</evidence>
<dbReference type="Pfam" id="PF11798">
    <property type="entry name" value="IMS_HHH"/>
    <property type="match status" value="1"/>
</dbReference>
<organism evidence="18 19">
    <name type="scientific">Bacillus amyloliquefaciens (strain ATCC 23350 / DSM 7 / BCRC 11601 / CCUG 28519 / NBRC 15535 / NRRL B-14393 / F)</name>
    <dbReference type="NCBI Taxonomy" id="692420"/>
    <lineage>
        <taxon>Bacteria</taxon>
        <taxon>Bacillati</taxon>
        <taxon>Bacillota</taxon>
        <taxon>Bacilli</taxon>
        <taxon>Bacillales</taxon>
        <taxon>Bacillaceae</taxon>
        <taxon>Bacillus</taxon>
        <taxon>Bacillus amyloliquefaciens group</taxon>
    </lineage>
</organism>
<dbReference type="EC" id="2.7.7.7" evidence="15"/>
<feature type="active site" evidence="15">
    <location>
        <position position="117"/>
    </location>
</feature>
<evidence type="ECO:0000256" key="11">
    <source>
        <dbReference type="ARBA" id="ARBA00022932"/>
    </source>
</evidence>
<dbReference type="CDD" id="cd03586">
    <property type="entry name" value="PolY_Pol_IV_kappa"/>
    <property type="match status" value="1"/>
</dbReference>
<evidence type="ECO:0000256" key="12">
    <source>
        <dbReference type="ARBA" id="ARBA00023125"/>
    </source>
</evidence>
<comment type="subunit">
    <text evidence="15">Monomer.</text>
</comment>
<evidence type="ECO:0000256" key="6">
    <source>
        <dbReference type="ARBA" id="ARBA00022695"/>
    </source>
</evidence>
<dbReference type="InterPro" id="IPR017961">
    <property type="entry name" value="DNA_pol_Y-fam_little_finger"/>
</dbReference>
<dbReference type="FunFam" id="3.40.1170.60:FF:000001">
    <property type="entry name" value="DNA polymerase IV"/>
    <property type="match status" value="1"/>
</dbReference>
<evidence type="ECO:0000256" key="4">
    <source>
        <dbReference type="ARBA" id="ARBA00022490"/>
    </source>
</evidence>
<dbReference type="GO" id="GO:0042276">
    <property type="term" value="P:error-prone translesion synthesis"/>
    <property type="evidence" value="ECO:0007669"/>
    <property type="project" value="TreeGrafter"/>
</dbReference>
<keyword evidence="4 15" id="KW-0963">Cytoplasm</keyword>
<comment type="catalytic activity">
    <reaction evidence="14 15">
        <text>DNA(n) + a 2'-deoxyribonucleoside 5'-triphosphate = DNA(n+1) + diphosphate</text>
        <dbReference type="Rhea" id="RHEA:22508"/>
        <dbReference type="Rhea" id="RHEA-COMP:17339"/>
        <dbReference type="Rhea" id="RHEA-COMP:17340"/>
        <dbReference type="ChEBI" id="CHEBI:33019"/>
        <dbReference type="ChEBI" id="CHEBI:61560"/>
        <dbReference type="ChEBI" id="CHEBI:173112"/>
        <dbReference type="EC" id="2.7.7.7"/>
    </reaction>
</comment>
<dbReference type="Gene3D" id="1.10.150.20">
    <property type="entry name" value="5' to 3' exonuclease, C-terminal subdomain"/>
    <property type="match status" value="1"/>
</dbReference>
<comment type="subcellular location">
    <subcellularLocation>
        <location evidence="1 15">Cytoplasm</location>
    </subcellularLocation>
</comment>
<evidence type="ECO:0000256" key="13">
    <source>
        <dbReference type="ARBA" id="ARBA00023204"/>
    </source>
</evidence>
<keyword evidence="7 15" id="KW-0235">DNA replication</keyword>
<evidence type="ECO:0000256" key="1">
    <source>
        <dbReference type="ARBA" id="ARBA00004496"/>
    </source>
</evidence>
<dbReference type="GO" id="GO:0003684">
    <property type="term" value="F:damaged DNA binding"/>
    <property type="evidence" value="ECO:0007669"/>
    <property type="project" value="InterPro"/>
</dbReference>
<dbReference type="Pfam" id="PF11799">
    <property type="entry name" value="IMS_C"/>
    <property type="match status" value="1"/>
</dbReference>
<comment type="similarity">
    <text evidence="2 15">Belongs to the DNA polymerase type-Y family.</text>
</comment>
<dbReference type="NCBIfam" id="NF002677">
    <property type="entry name" value="PRK02406.1"/>
    <property type="match status" value="1"/>
</dbReference>
<keyword evidence="6 15" id="KW-0548">Nucleotidyltransferase</keyword>
<feature type="binding site" evidence="15">
    <location>
        <position position="116"/>
    </location>
    <ligand>
        <name>Mg(2+)</name>
        <dbReference type="ChEBI" id="CHEBI:18420"/>
    </ligand>
</feature>
<protein>
    <recommendedName>
        <fullName evidence="15">DNA polymerase IV</fullName>
        <shortName evidence="15">Pol IV</shortName>
        <ecNumber evidence="15">2.7.7.7</ecNumber>
    </recommendedName>
</protein>
<feature type="site" description="Substrate discrimination" evidence="15">
    <location>
        <position position="25"/>
    </location>
</feature>
<dbReference type="Gene3D" id="3.30.70.270">
    <property type="match status" value="1"/>
</dbReference>
<proteinExistence type="inferred from homology"/>
<dbReference type="PROSITE" id="PS50173">
    <property type="entry name" value="UMUC"/>
    <property type="match status" value="1"/>
</dbReference>
<dbReference type="PANTHER" id="PTHR11076:SF33">
    <property type="entry name" value="DNA POLYMERASE KAPPA"/>
    <property type="match status" value="1"/>
</dbReference>
<keyword evidence="8 15" id="KW-0479">Metal-binding</keyword>
<feature type="binding site" evidence="15">
    <location>
        <position position="20"/>
    </location>
    <ligand>
        <name>Mg(2+)</name>
        <dbReference type="ChEBI" id="CHEBI:18420"/>
    </ligand>
</feature>
<dbReference type="InterPro" id="IPR036775">
    <property type="entry name" value="DNA_pol_Y-fam_lit_finger_sf"/>
</dbReference>
<keyword evidence="11 15" id="KW-0239">DNA-directed DNA polymerase</keyword>
<dbReference type="PIRSF" id="PIRSF036603">
    <property type="entry name" value="DPol_eta"/>
    <property type="match status" value="1"/>
</dbReference>
<dbReference type="EMBL" id="FN597644">
    <property type="protein sequence ID" value="CBI43413.1"/>
    <property type="molecule type" value="Genomic_DNA"/>
</dbReference>
<dbReference type="InterPro" id="IPR043502">
    <property type="entry name" value="DNA/RNA_pol_sf"/>
</dbReference>
<reference evidence="18 19" key="1">
    <citation type="journal article" date="2011" name="Int. J. Syst. Evol. Microbiol.">
        <title>Relationship of Bacillus amyloliquefaciens clades associated with strains DSM 7T and FZB42T: a proposal for Bacillus amyloliquefaciens subsp. amyloliquefaciens subsp. nov. and Bacillus amyloliquefaciens subsp. plantarum subsp. nov. based on complete genome sequence comparisons.</title>
        <authorList>
            <person name="Borriss R."/>
            <person name="Chen X.H."/>
            <person name="Rueckert C."/>
            <person name="Blom J."/>
            <person name="Becker A."/>
            <person name="Baumgarth B."/>
            <person name="Fan B."/>
            <person name="Pukall R."/>
            <person name="Schumann P."/>
            <person name="Sproer C."/>
            <person name="Junge H."/>
            <person name="Vater J."/>
            <person name="Puhler A."/>
            <person name="Klenk H.P."/>
        </authorList>
    </citation>
    <scope>NUCLEOTIDE SEQUENCE [LARGE SCALE GENOMIC DNA]</scope>
    <source>
        <strain evidence="19">DSM 7</strain>
    </source>
</reference>
<dbReference type="GO" id="GO:0000287">
    <property type="term" value="F:magnesium ion binding"/>
    <property type="evidence" value="ECO:0007669"/>
    <property type="project" value="UniProtKB-UniRule"/>
</dbReference>
<dbReference type="InterPro" id="IPR050116">
    <property type="entry name" value="DNA_polymerase-Y"/>
</dbReference>
<keyword evidence="9 15" id="KW-0227">DNA damage</keyword>
<dbReference type="Gene3D" id="3.40.1170.60">
    <property type="match status" value="1"/>
</dbReference>
<evidence type="ECO:0000256" key="14">
    <source>
        <dbReference type="ARBA" id="ARBA00049244"/>
    </source>
</evidence>
<dbReference type="SUPFAM" id="SSF56672">
    <property type="entry name" value="DNA/RNA polymerases"/>
    <property type="match status" value="1"/>
</dbReference>
<evidence type="ECO:0000256" key="9">
    <source>
        <dbReference type="ARBA" id="ARBA00022763"/>
    </source>
</evidence>
<dbReference type="GO" id="GO:0009432">
    <property type="term" value="P:SOS response"/>
    <property type="evidence" value="ECO:0007669"/>
    <property type="project" value="TreeGrafter"/>
</dbReference>
<comment type="function">
    <text evidence="15">Poorly processive, error-prone DNA polymerase involved in untargeted mutagenesis. Copies undamaged DNA at stalled replication forks, which arise in vivo from mismatched or misaligned primer ends. These misaligned primers can be extended by PolIV. Exhibits no 3'-5' exonuclease (proofreading) activity. May be involved in translesional synthesis, in conjunction with the beta clamp from PolIII.</text>
</comment>
<dbReference type="NCBIfam" id="NF002492">
    <property type="entry name" value="PRK01810.1"/>
    <property type="match status" value="1"/>
</dbReference>
<gene>
    <name evidence="18" type="primary">polY1</name>
    <name evidence="15" type="synonym">dinB</name>
    <name evidence="18" type="ordered locus">BAMF_2287</name>
</gene>
<name>A0A9P1JI71_BACAS</name>
<dbReference type="GO" id="GO:0006261">
    <property type="term" value="P:DNA-templated DNA replication"/>
    <property type="evidence" value="ECO:0007669"/>
    <property type="project" value="UniProtKB-UniRule"/>
</dbReference>
<dbReference type="GO" id="GO:0003887">
    <property type="term" value="F:DNA-directed DNA polymerase activity"/>
    <property type="evidence" value="ECO:0007669"/>
    <property type="project" value="UniProtKB-UniRule"/>
</dbReference>
<keyword evidence="3 15" id="KW-0515">Mutator protein</keyword>
<dbReference type="InterPro" id="IPR024728">
    <property type="entry name" value="PolY_HhH_motif"/>
</dbReference>
<dbReference type="GO" id="GO:0005829">
    <property type="term" value="C:cytosol"/>
    <property type="evidence" value="ECO:0007669"/>
    <property type="project" value="TreeGrafter"/>
</dbReference>
<evidence type="ECO:0000259" key="17">
    <source>
        <dbReference type="PROSITE" id="PS50173"/>
    </source>
</evidence>
<dbReference type="InterPro" id="IPR043128">
    <property type="entry name" value="Rev_trsase/Diguanyl_cyclase"/>
</dbReference>
<feature type="region of interest" description="Disordered" evidence="16">
    <location>
        <begin position="399"/>
        <end position="422"/>
    </location>
</feature>
<keyword evidence="10 15" id="KW-0460">Magnesium</keyword>
<evidence type="ECO:0000313" key="18">
    <source>
        <dbReference type="EMBL" id="CBI43413.1"/>
    </source>
</evidence>
<dbReference type="Proteomes" id="UP000006562">
    <property type="component" value="Chromosome"/>
</dbReference>
<dbReference type="SUPFAM" id="SSF100879">
    <property type="entry name" value="Lesion bypass DNA polymerase (Y-family), little finger domain"/>
    <property type="match status" value="1"/>
</dbReference>
<dbReference type="GO" id="GO:0006281">
    <property type="term" value="P:DNA repair"/>
    <property type="evidence" value="ECO:0007669"/>
    <property type="project" value="UniProtKB-UniRule"/>
</dbReference>
<dbReference type="Pfam" id="PF00817">
    <property type="entry name" value="IMS"/>
    <property type="match status" value="1"/>
</dbReference>
<feature type="domain" description="UmuC" evidence="17">
    <location>
        <begin position="16"/>
        <end position="197"/>
    </location>
</feature>
<evidence type="ECO:0000256" key="7">
    <source>
        <dbReference type="ARBA" id="ARBA00022705"/>
    </source>
</evidence>
<dbReference type="AlphaFoldDB" id="A0A9P1JI71"/>
<evidence type="ECO:0000256" key="3">
    <source>
        <dbReference type="ARBA" id="ARBA00022457"/>
    </source>
</evidence>
<keyword evidence="13 15" id="KW-0234">DNA repair</keyword>
<evidence type="ECO:0000256" key="8">
    <source>
        <dbReference type="ARBA" id="ARBA00022723"/>
    </source>
</evidence>
<evidence type="ECO:0000256" key="16">
    <source>
        <dbReference type="SAM" id="MobiDB-lite"/>
    </source>
</evidence>
<evidence type="ECO:0000256" key="5">
    <source>
        <dbReference type="ARBA" id="ARBA00022679"/>
    </source>
</evidence>
<keyword evidence="5 15" id="KW-0808">Transferase</keyword>